<organism evidence="2 3">
    <name type="scientific">Gigaspora margarita</name>
    <dbReference type="NCBI Taxonomy" id="4874"/>
    <lineage>
        <taxon>Eukaryota</taxon>
        <taxon>Fungi</taxon>
        <taxon>Fungi incertae sedis</taxon>
        <taxon>Mucoromycota</taxon>
        <taxon>Glomeromycotina</taxon>
        <taxon>Glomeromycetes</taxon>
        <taxon>Diversisporales</taxon>
        <taxon>Gigasporaceae</taxon>
        <taxon>Gigaspora</taxon>
    </lineage>
</organism>
<name>A0ABN7WNE1_GIGMA</name>
<sequence length="367" mass="40348">MSQSNRTQRTRTNAIQACTNCQIRHQRCEKPSEGNINSTCTFCKTKNLHCENAPPKKRGRKPGSSGILEAPYSCENVVSFIGQGQMPDDQNTVSINSHEPSFITTEALVNQVPTPITASINPYEITTITNPGSSHTYTIIPSFGVTDAFIGQVQTLDEQNTVSINPHESFFEITGALNGHESTPNHYHINHINTMPFFGISDALIGQGQTLDDQNTTLINSYESLFGTTGEFIDQGQTLDDQNTTLMNSYESIFRTTGEFIAQEPAQNHQNTTPINTYETTISTSYAYNNNTTFPSFGTSDVFIGQGQTLDDQNTASIISQASIPITTSITTYKATTEEFNSLHSNFETPYICNHIFPSEAAGAFIE</sequence>
<gene>
    <name evidence="2" type="ORF">GMARGA_LOCUS32330</name>
</gene>
<dbReference type="InterPro" id="IPR001138">
    <property type="entry name" value="Zn2Cys6_DnaBD"/>
</dbReference>
<evidence type="ECO:0000313" key="3">
    <source>
        <dbReference type="Proteomes" id="UP000789901"/>
    </source>
</evidence>
<dbReference type="InterPro" id="IPR036864">
    <property type="entry name" value="Zn2-C6_fun-type_DNA-bd_sf"/>
</dbReference>
<evidence type="ECO:0000259" key="1">
    <source>
        <dbReference type="SMART" id="SM00066"/>
    </source>
</evidence>
<comment type="caution">
    <text evidence="2">The sequence shown here is derived from an EMBL/GenBank/DDBJ whole genome shotgun (WGS) entry which is preliminary data.</text>
</comment>
<proteinExistence type="predicted"/>
<dbReference type="Proteomes" id="UP000789901">
    <property type="component" value="Unassembled WGS sequence"/>
</dbReference>
<dbReference type="SMART" id="SM00066">
    <property type="entry name" value="GAL4"/>
    <property type="match status" value="1"/>
</dbReference>
<keyword evidence="3" id="KW-1185">Reference proteome</keyword>
<feature type="domain" description="Zn(2)-C6 fungal-type" evidence="1">
    <location>
        <begin position="12"/>
        <end position="61"/>
    </location>
</feature>
<accession>A0ABN7WNE1</accession>
<dbReference type="SUPFAM" id="SSF57701">
    <property type="entry name" value="Zn2/Cys6 DNA-binding domain"/>
    <property type="match status" value="1"/>
</dbReference>
<dbReference type="EMBL" id="CAJVQB010050553">
    <property type="protein sequence ID" value="CAG8834964.1"/>
    <property type="molecule type" value="Genomic_DNA"/>
</dbReference>
<reference evidence="2 3" key="1">
    <citation type="submission" date="2021-06" db="EMBL/GenBank/DDBJ databases">
        <authorList>
            <person name="Kallberg Y."/>
            <person name="Tangrot J."/>
            <person name="Rosling A."/>
        </authorList>
    </citation>
    <scope>NUCLEOTIDE SEQUENCE [LARGE SCALE GENOMIC DNA]</scope>
    <source>
        <strain evidence="2 3">120-4 pot B 10/14</strain>
    </source>
</reference>
<evidence type="ECO:0000313" key="2">
    <source>
        <dbReference type="EMBL" id="CAG8834964.1"/>
    </source>
</evidence>
<protein>
    <submittedName>
        <fullName evidence="2">29082_t:CDS:1</fullName>
    </submittedName>
</protein>